<dbReference type="InterPro" id="IPR016032">
    <property type="entry name" value="Sig_transdc_resp-reg_C-effctor"/>
</dbReference>
<dbReference type="InterPro" id="IPR036388">
    <property type="entry name" value="WH-like_DNA-bd_sf"/>
</dbReference>
<dbReference type="Pfam" id="PF00196">
    <property type="entry name" value="GerE"/>
    <property type="match status" value="1"/>
</dbReference>
<dbReference type="SUPFAM" id="SSF46894">
    <property type="entry name" value="C-terminal effector domain of the bipartite response regulators"/>
    <property type="match status" value="1"/>
</dbReference>
<comment type="caution">
    <text evidence="2">The sequence shown here is derived from an EMBL/GenBank/DDBJ whole genome shotgun (WGS) entry which is preliminary data.</text>
</comment>
<keyword evidence="3" id="KW-1185">Reference proteome</keyword>
<name>A0ABY0NKS3_9HYPH</name>
<dbReference type="RefSeq" id="WP_185745202.1">
    <property type="nucleotide sequence ID" value="NZ_FNBZ01000001.1"/>
</dbReference>
<accession>A0ABY0NKS3</accession>
<evidence type="ECO:0000313" key="2">
    <source>
        <dbReference type="EMBL" id="SDF64165.1"/>
    </source>
</evidence>
<evidence type="ECO:0000313" key="3">
    <source>
        <dbReference type="Proteomes" id="UP000199468"/>
    </source>
</evidence>
<dbReference type="PRINTS" id="PR00038">
    <property type="entry name" value="HTHLUXR"/>
</dbReference>
<dbReference type="EMBL" id="FNBZ01000001">
    <property type="protein sequence ID" value="SDF64165.1"/>
    <property type="molecule type" value="Genomic_DNA"/>
</dbReference>
<gene>
    <name evidence="2" type="ORF">SAMN05421844_1011102</name>
</gene>
<dbReference type="SMART" id="SM00421">
    <property type="entry name" value="HTH_LUXR"/>
    <property type="match status" value="1"/>
</dbReference>
<protein>
    <submittedName>
        <fullName evidence="2">Regulatory protein, luxR family</fullName>
    </submittedName>
</protein>
<sequence length="202" mass="22268">MSLHVSIAARTSYSPFHARAHVDPDAFGRTSRPVFVIDAELNQRFGNCGAAALTRDGLGGIDRFTASDKDFMARLQLWLKRCRTGSAAGEMRLPLVLRNGRQIAIDAVHLTSIELFVLTVDDPESAMDRNIARVSEACGLTPTEERMLVLMVEGLDTIIAAKRLGIAPTTARTHLQRLFAKTGTARQSELVRFVATYVEELR</sequence>
<reference evidence="2 3" key="1">
    <citation type="submission" date="2016-10" db="EMBL/GenBank/DDBJ databases">
        <authorList>
            <person name="Varghese N."/>
            <person name="Submissions S."/>
        </authorList>
    </citation>
    <scope>NUCLEOTIDE SEQUENCE [LARGE SCALE GENOMIC DNA]</scope>
    <source>
        <strain evidence="2 3">DSM 26672</strain>
    </source>
</reference>
<dbReference type="InterPro" id="IPR000792">
    <property type="entry name" value="Tscrpt_reg_LuxR_C"/>
</dbReference>
<dbReference type="Gene3D" id="1.10.10.10">
    <property type="entry name" value="Winged helix-like DNA-binding domain superfamily/Winged helix DNA-binding domain"/>
    <property type="match status" value="1"/>
</dbReference>
<proteinExistence type="predicted"/>
<evidence type="ECO:0000259" key="1">
    <source>
        <dbReference type="SMART" id="SM00421"/>
    </source>
</evidence>
<organism evidence="2 3">
    <name type="scientific">Bosea robiniae</name>
    <dbReference type="NCBI Taxonomy" id="1036780"/>
    <lineage>
        <taxon>Bacteria</taxon>
        <taxon>Pseudomonadati</taxon>
        <taxon>Pseudomonadota</taxon>
        <taxon>Alphaproteobacteria</taxon>
        <taxon>Hyphomicrobiales</taxon>
        <taxon>Boseaceae</taxon>
        <taxon>Bosea</taxon>
    </lineage>
</organism>
<feature type="domain" description="HTH luxR-type" evidence="1">
    <location>
        <begin position="137"/>
        <end position="194"/>
    </location>
</feature>
<dbReference type="Proteomes" id="UP000199468">
    <property type="component" value="Unassembled WGS sequence"/>
</dbReference>